<dbReference type="Proteomes" id="UP000002036">
    <property type="component" value="Chromosome D"/>
</dbReference>
<dbReference type="PANTHER" id="PTHR10281">
    <property type="entry name" value="MEMBRANE-ASSOCIATED PROGESTERONE RECEPTOR COMPONENT-RELATED"/>
    <property type="match status" value="1"/>
</dbReference>
<dbReference type="PANTHER" id="PTHR10281:SF76">
    <property type="entry name" value="CALCUTTA CUP-RELATED"/>
    <property type="match status" value="1"/>
</dbReference>
<dbReference type="SMART" id="SM01117">
    <property type="entry name" value="Cyt-b5"/>
    <property type="match status" value="1"/>
</dbReference>
<dbReference type="OMA" id="YGKWGAY"/>
<gene>
    <name evidence="4" type="ordered locus">KLTH0D16566g</name>
</gene>
<dbReference type="RefSeq" id="XP_002553428.1">
    <property type="nucleotide sequence ID" value="XM_002553382.1"/>
</dbReference>
<accession>C5DFN5</accession>
<dbReference type="InterPro" id="IPR036400">
    <property type="entry name" value="Cyt_B5-like_heme/steroid_sf"/>
</dbReference>
<dbReference type="OrthoDB" id="10257697at2759"/>
<organism evidence="4 5">
    <name type="scientific">Lachancea thermotolerans (strain ATCC 56472 / CBS 6340 / NRRL Y-8284)</name>
    <name type="common">Yeast</name>
    <name type="synonym">Kluyveromyces thermotolerans</name>
    <dbReference type="NCBI Taxonomy" id="559295"/>
    <lineage>
        <taxon>Eukaryota</taxon>
        <taxon>Fungi</taxon>
        <taxon>Dikarya</taxon>
        <taxon>Ascomycota</taxon>
        <taxon>Saccharomycotina</taxon>
        <taxon>Saccharomycetes</taxon>
        <taxon>Saccharomycetales</taxon>
        <taxon>Saccharomycetaceae</taxon>
        <taxon>Lachancea</taxon>
    </lineage>
</organism>
<dbReference type="GO" id="GO:0012505">
    <property type="term" value="C:endomembrane system"/>
    <property type="evidence" value="ECO:0007669"/>
    <property type="project" value="TreeGrafter"/>
</dbReference>
<dbReference type="GeneID" id="8295676"/>
<dbReference type="KEGG" id="lth:KLTH0D16566g"/>
<comment type="similarity">
    <text evidence="1">Belongs to the cytochrome b5 family. MAPR subfamily.</text>
</comment>
<dbReference type="InParanoid" id="C5DFN5"/>
<dbReference type="eggNOG" id="KOG1110">
    <property type="taxonomic scope" value="Eukaryota"/>
</dbReference>
<dbReference type="HOGENOM" id="CLU_070889_2_1_1"/>
<evidence type="ECO:0000313" key="4">
    <source>
        <dbReference type="EMBL" id="CAR22990.1"/>
    </source>
</evidence>
<feature type="compositionally biased region" description="Basic residues" evidence="2">
    <location>
        <begin position="1"/>
        <end position="11"/>
    </location>
</feature>
<dbReference type="AlphaFoldDB" id="C5DFN5"/>
<feature type="domain" description="Cytochrome b5 heme-binding" evidence="3">
    <location>
        <begin position="93"/>
        <end position="192"/>
    </location>
</feature>
<dbReference type="SUPFAM" id="SSF55856">
    <property type="entry name" value="Cytochrome b5-like heme/steroid binding domain"/>
    <property type="match status" value="1"/>
</dbReference>
<evidence type="ECO:0000259" key="3">
    <source>
        <dbReference type="SMART" id="SM01117"/>
    </source>
</evidence>
<evidence type="ECO:0000256" key="1">
    <source>
        <dbReference type="ARBA" id="ARBA00038357"/>
    </source>
</evidence>
<keyword evidence="5" id="KW-1185">Reference proteome</keyword>
<feature type="region of interest" description="Disordered" evidence="2">
    <location>
        <begin position="1"/>
        <end position="25"/>
    </location>
</feature>
<dbReference type="InterPro" id="IPR001199">
    <property type="entry name" value="Cyt_B5-like_heme/steroid-bd"/>
</dbReference>
<reference evidence="4 5" key="1">
    <citation type="journal article" date="2009" name="Genome Res.">
        <title>Comparative genomics of protoploid Saccharomycetaceae.</title>
        <authorList>
            <consortium name="The Genolevures Consortium"/>
            <person name="Souciet J.-L."/>
            <person name="Dujon B."/>
            <person name="Gaillardin C."/>
            <person name="Johnston M."/>
            <person name="Baret P.V."/>
            <person name="Cliften P."/>
            <person name="Sherman D.J."/>
            <person name="Weissenbach J."/>
            <person name="Westhof E."/>
            <person name="Wincker P."/>
            <person name="Jubin C."/>
            <person name="Poulain J."/>
            <person name="Barbe V."/>
            <person name="Segurens B."/>
            <person name="Artiguenave F."/>
            <person name="Anthouard V."/>
            <person name="Vacherie B."/>
            <person name="Val M.-E."/>
            <person name="Fulton R.S."/>
            <person name="Minx P."/>
            <person name="Wilson R."/>
            <person name="Durrens P."/>
            <person name="Jean G."/>
            <person name="Marck C."/>
            <person name="Martin T."/>
            <person name="Nikolski M."/>
            <person name="Rolland T."/>
            <person name="Seret M.-L."/>
            <person name="Casaregola S."/>
            <person name="Despons L."/>
            <person name="Fairhead C."/>
            <person name="Fischer G."/>
            <person name="Lafontaine I."/>
            <person name="Leh V."/>
            <person name="Lemaire M."/>
            <person name="de Montigny J."/>
            <person name="Neuveglise C."/>
            <person name="Thierry A."/>
            <person name="Blanc-Lenfle I."/>
            <person name="Bleykasten C."/>
            <person name="Diffels J."/>
            <person name="Fritsch E."/>
            <person name="Frangeul L."/>
            <person name="Goeffon A."/>
            <person name="Jauniaux N."/>
            <person name="Kachouri-Lafond R."/>
            <person name="Payen C."/>
            <person name="Potier S."/>
            <person name="Pribylova L."/>
            <person name="Ozanne C."/>
            <person name="Richard G.-F."/>
            <person name="Sacerdot C."/>
            <person name="Straub M.-L."/>
            <person name="Talla E."/>
        </authorList>
    </citation>
    <scope>NUCLEOTIDE SEQUENCE [LARGE SCALE GENOMIC DNA]</scope>
    <source>
        <strain evidence="5">ATCC 56472 / CBS 6340 / NRRL Y-8284</strain>
    </source>
</reference>
<name>C5DFN5_LACTC</name>
<protein>
    <submittedName>
        <fullName evidence="4">KLTH0D16566p</fullName>
    </submittedName>
</protein>
<dbReference type="EMBL" id="CU928168">
    <property type="protein sequence ID" value="CAR22990.1"/>
    <property type="molecule type" value="Genomic_DNA"/>
</dbReference>
<proteinExistence type="inferred from homology"/>
<dbReference type="InterPro" id="IPR050577">
    <property type="entry name" value="MAPR/NEUFC/NENF-like"/>
</dbReference>
<evidence type="ECO:0000256" key="2">
    <source>
        <dbReference type="SAM" id="MobiDB-lite"/>
    </source>
</evidence>
<sequence length="197" mass="21566">MLRRRSTRHRSPAAGPGRGRSTSDGATARSRFTWLDIARMLCGLALAVLAVGRLATGSATWHVVATWRARASAPSAPPALSEFWRPYSLPLTFSPADLSRYTGADGAPLLVAVDGQVFDVTRSARLYGPRGAYHRFVGRDCSRAFAYSIWSMRGLREPCSADLSGLATEERARVVAWAEYFARKYPRVGHVAHVTQT</sequence>
<evidence type="ECO:0000313" key="5">
    <source>
        <dbReference type="Proteomes" id="UP000002036"/>
    </source>
</evidence>
<dbReference type="Gene3D" id="3.10.120.10">
    <property type="entry name" value="Cytochrome b5-like heme/steroid binding domain"/>
    <property type="match status" value="1"/>
</dbReference>
<dbReference type="GO" id="GO:0016020">
    <property type="term" value="C:membrane"/>
    <property type="evidence" value="ECO:0007669"/>
    <property type="project" value="TreeGrafter"/>
</dbReference>
<dbReference type="Pfam" id="PF00173">
    <property type="entry name" value="Cyt-b5"/>
    <property type="match status" value="1"/>
</dbReference>